<keyword evidence="3" id="KW-1185">Reference proteome</keyword>
<protein>
    <submittedName>
        <fullName evidence="2">Uncharacterized protein</fullName>
    </submittedName>
</protein>
<name>A0A9P6KIB4_9FUNG</name>
<evidence type="ECO:0000313" key="3">
    <source>
        <dbReference type="Proteomes" id="UP000780801"/>
    </source>
</evidence>
<keyword evidence="1" id="KW-0732">Signal</keyword>
<accession>A0A9P6KIB4</accession>
<reference evidence="2" key="1">
    <citation type="journal article" date="2020" name="Fungal Divers.">
        <title>Resolving the Mortierellaceae phylogeny through synthesis of multi-gene phylogenetics and phylogenomics.</title>
        <authorList>
            <person name="Vandepol N."/>
            <person name="Liber J."/>
            <person name="Desiro A."/>
            <person name="Na H."/>
            <person name="Kennedy M."/>
            <person name="Barry K."/>
            <person name="Grigoriev I.V."/>
            <person name="Miller A.N."/>
            <person name="O'Donnell K."/>
            <person name="Stajich J.E."/>
            <person name="Bonito G."/>
        </authorList>
    </citation>
    <scope>NUCLEOTIDE SEQUENCE</scope>
    <source>
        <strain evidence="2">KOD1015</strain>
    </source>
</reference>
<proteinExistence type="predicted"/>
<gene>
    <name evidence="2" type="ORF">BGW38_000730</name>
</gene>
<organism evidence="2 3">
    <name type="scientific">Lunasporangiospora selenospora</name>
    <dbReference type="NCBI Taxonomy" id="979761"/>
    <lineage>
        <taxon>Eukaryota</taxon>
        <taxon>Fungi</taxon>
        <taxon>Fungi incertae sedis</taxon>
        <taxon>Mucoromycota</taxon>
        <taxon>Mortierellomycotina</taxon>
        <taxon>Mortierellomycetes</taxon>
        <taxon>Mortierellales</taxon>
        <taxon>Mortierellaceae</taxon>
        <taxon>Lunasporangiospora</taxon>
    </lineage>
</organism>
<feature type="chain" id="PRO_5040480606" evidence="1">
    <location>
        <begin position="19"/>
        <end position="147"/>
    </location>
</feature>
<comment type="caution">
    <text evidence="2">The sequence shown here is derived from an EMBL/GenBank/DDBJ whole genome shotgun (WGS) entry which is preliminary data.</text>
</comment>
<feature type="signal peptide" evidence="1">
    <location>
        <begin position="1"/>
        <end position="18"/>
    </location>
</feature>
<evidence type="ECO:0000256" key="1">
    <source>
        <dbReference type="SAM" id="SignalP"/>
    </source>
</evidence>
<sequence>MKTSTILTLGSALAVTYAVPTAIYAKDPVMEAKMNRLALGGFSTPSILSSSLHTSAAPINYGNLNLGTGMMPTQVVHYGTEYQPSQGYISPKLISTTGKDISFNLAKAERVRNLINADVDVGQLDINNFIHSGPASFARNEILHRAQ</sequence>
<dbReference type="EMBL" id="JAABOA010000121">
    <property type="protein sequence ID" value="KAF9585792.1"/>
    <property type="molecule type" value="Genomic_DNA"/>
</dbReference>
<dbReference type="OrthoDB" id="2439424at2759"/>
<dbReference type="AlphaFoldDB" id="A0A9P6KIB4"/>
<dbReference type="Proteomes" id="UP000780801">
    <property type="component" value="Unassembled WGS sequence"/>
</dbReference>
<evidence type="ECO:0000313" key="2">
    <source>
        <dbReference type="EMBL" id="KAF9585792.1"/>
    </source>
</evidence>